<dbReference type="Proteomes" id="UP000004596">
    <property type="component" value="Unassembled WGS sequence"/>
</dbReference>
<dbReference type="EMBL" id="ABJL02000007">
    <property type="protein sequence ID" value="EDV06358.1"/>
    <property type="molecule type" value="Genomic_DNA"/>
</dbReference>
<dbReference type="AlphaFoldDB" id="B3CAC9"/>
<organism evidence="1 2">
    <name type="scientific">Bacteroides intestinalis DSM 17393</name>
    <dbReference type="NCBI Taxonomy" id="471870"/>
    <lineage>
        <taxon>Bacteria</taxon>
        <taxon>Pseudomonadati</taxon>
        <taxon>Bacteroidota</taxon>
        <taxon>Bacteroidia</taxon>
        <taxon>Bacteroidales</taxon>
        <taxon>Bacteroidaceae</taxon>
        <taxon>Bacteroides</taxon>
    </lineage>
</organism>
<sequence>MTYIKIEQIYVDIVRKPSEFTDSYPELIGFSTGNHPEGLYRDE</sequence>
<reference evidence="1 2" key="2">
    <citation type="submission" date="2008-04" db="EMBL/GenBank/DDBJ databases">
        <authorList>
            <person name="Fulton L."/>
            <person name="Clifton S."/>
            <person name="Fulton B."/>
            <person name="Xu J."/>
            <person name="Minx P."/>
            <person name="Pepin K.H."/>
            <person name="Johnson M."/>
            <person name="Thiruvilangam P."/>
            <person name="Bhonagiri V."/>
            <person name="Nash W.E."/>
            <person name="Mardis E.R."/>
            <person name="Wilson R.K."/>
        </authorList>
    </citation>
    <scope>NUCLEOTIDE SEQUENCE [LARGE SCALE GENOMIC DNA]</scope>
    <source>
        <strain evidence="1 2">DSM 17393</strain>
    </source>
</reference>
<protein>
    <submittedName>
        <fullName evidence="1">Uncharacterized protein</fullName>
    </submittedName>
</protein>
<name>B3CAC9_9BACE</name>
<gene>
    <name evidence="1" type="ORF">BACINT_01443</name>
</gene>
<reference evidence="1 2" key="1">
    <citation type="submission" date="2008-04" db="EMBL/GenBank/DDBJ databases">
        <title>Draft genome sequence of Bacteroides intestinalis (DSM 17393).</title>
        <authorList>
            <person name="Sudarsanam P."/>
            <person name="Ley R."/>
            <person name="Guruge J."/>
            <person name="Turnbaugh P.J."/>
            <person name="Mahowald M."/>
            <person name="Liep D."/>
            <person name="Gordon J."/>
        </authorList>
    </citation>
    <scope>NUCLEOTIDE SEQUENCE [LARGE SCALE GENOMIC DNA]</scope>
    <source>
        <strain evidence="1 2">DSM 17393</strain>
    </source>
</reference>
<dbReference type="STRING" id="471870.BACINT_01443"/>
<accession>B3CAC9</accession>
<proteinExistence type="predicted"/>
<evidence type="ECO:0000313" key="1">
    <source>
        <dbReference type="EMBL" id="EDV06358.1"/>
    </source>
</evidence>
<comment type="caution">
    <text evidence="1">The sequence shown here is derived from an EMBL/GenBank/DDBJ whole genome shotgun (WGS) entry which is preliminary data.</text>
</comment>
<evidence type="ECO:0000313" key="2">
    <source>
        <dbReference type="Proteomes" id="UP000004596"/>
    </source>
</evidence>